<dbReference type="Pfam" id="PF12776">
    <property type="entry name" value="Myb_DNA-bind_3"/>
    <property type="match status" value="1"/>
</dbReference>
<evidence type="ECO:0000313" key="2">
    <source>
        <dbReference type="EMBL" id="TVT97359.1"/>
    </source>
</evidence>
<gene>
    <name evidence="3" type="ORF">EJB05_29722</name>
    <name evidence="2" type="ORF">EJB05_57399</name>
</gene>
<sequence length="168" mass="19519">MSAFVLRFLARHVADGIRVDKGFKTSHYNQCAKMLNEEYRVRYTGNHVTNHLKTWRTRWNTIGALKKVSSAYFDEETATIKLDQKNYFDRIQKKKSEAMFFNKPLENYKYMAVIFGNQQATGLFARGTSDPLASDPFELLKRHTTMCQVTMMDQRAIMQVLLAMEASL</sequence>
<name>A0A5J9UVT1_9POAL</name>
<dbReference type="PANTHER" id="PTHR47127">
    <property type="entry name" value="10A19I.15"/>
    <property type="match status" value="1"/>
</dbReference>
<dbReference type="AlphaFoldDB" id="A0A5J9UVT1"/>
<dbReference type="EMBL" id="RWGY01000013">
    <property type="protein sequence ID" value="TVU27140.1"/>
    <property type="molecule type" value="Genomic_DNA"/>
</dbReference>
<feature type="domain" description="Myb/SANT-like" evidence="1">
    <location>
        <begin position="2"/>
        <end position="84"/>
    </location>
</feature>
<protein>
    <recommendedName>
        <fullName evidence="1">Myb/SANT-like domain-containing protein</fullName>
    </recommendedName>
</protein>
<dbReference type="Gramene" id="TVU27140">
    <property type="protein sequence ID" value="TVU27140"/>
    <property type="gene ID" value="EJB05_29722"/>
</dbReference>
<dbReference type="Proteomes" id="UP000324897">
    <property type="component" value="Chromosome 2"/>
</dbReference>
<feature type="non-terminal residue" evidence="3">
    <location>
        <position position="1"/>
    </location>
</feature>
<dbReference type="InterPro" id="IPR024752">
    <property type="entry name" value="Myb/SANT-like_dom"/>
</dbReference>
<evidence type="ECO:0000313" key="3">
    <source>
        <dbReference type="EMBL" id="TVU27140.1"/>
    </source>
</evidence>
<comment type="caution">
    <text evidence="3">The sequence shown here is derived from an EMBL/GenBank/DDBJ whole genome shotgun (WGS) entry which is preliminary data.</text>
</comment>
<evidence type="ECO:0000259" key="1">
    <source>
        <dbReference type="Pfam" id="PF12776"/>
    </source>
</evidence>
<reference evidence="3 4" key="1">
    <citation type="journal article" date="2019" name="Sci. Rep.">
        <title>A high-quality genome of Eragrostis curvula grass provides insights into Poaceae evolution and supports new strategies to enhance forage quality.</title>
        <authorList>
            <person name="Carballo J."/>
            <person name="Santos B.A.C.M."/>
            <person name="Zappacosta D."/>
            <person name="Garbus I."/>
            <person name="Selva J.P."/>
            <person name="Gallo C.A."/>
            <person name="Diaz A."/>
            <person name="Albertini E."/>
            <person name="Caccamo M."/>
            <person name="Echenique V."/>
        </authorList>
    </citation>
    <scope>NUCLEOTIDE SEQUENCE [LARGE SCALE GENOMIC DNA]</scope>
    <source>
        <strain evidence="4">cv. Victoria</strain>
        <tissue evidence="3">Leaf</tissue>
    </source>
</reference>
<evidence type="ECO:0000313" key="4">
    <source>
        <dbReference type="Proteomes" id="UP000324897"/>
    </source>
</evidence>
<accession>A0A5J9UVT1</accession>
<keyword evidence="4" id="KW-1185">Reference proteome</keyword>
<dbReference type="Gramene" id="TVT97359">
    <property type="protein sequence ID" value="TVT97359"/>
    <property type="gene ID" value="EJB05_57399"/>
</dbReference>
<proteinExistence type="predicted"/>
<dbReference type="OrthoDB" id="610340at2759"/>
<dbReference type="EMBL" id="RWGY01001017">
    <property type="protein sequence ID" value="TVT97359.1"/>
    <property type="molecule type" value="Genomic_DNA"/>
</dbReference>
<organism evidence="3 4">
    <name type="scientific">Eragrostis curvula</name>
    <name type="common">weeping love grass</name>
    <dbReference type="NCBI Taxonomy" id="38414"/>
    <lineage>
        <taxon>Eukaryota</taxon>
        <taxon>Viridiplantae</taxon>
        <taxon>Streptophyta</taxon>
        <taxon>Embryophyta</taxon>
        <taxon>Tracheophyta</taxon>
        <taxon>Spermatophyta</taxon>
        <taxon>Magnoliopsida</taxon>
        <taxon>Liliopsida</taxon>
        <taxon>Poales</taxon>
        <taxon>Poaceae</taxon>
        <taxon>PACMAD clade</taxon>
        <taxon>Chloridoideae</taxon>
        <taxon>Eragrostideae</taxon>
        <taxon>Eragrostidinae</taxon>
        <taxon>Eragrostis</taxon>
    </lineage>
</organism>